<evidence type="ECO:0000313" key="9">
    <source>
        <dbReference type="Proteomes" id="UP000753802"/>
    </source>
</evidence>
<keyword evidence="4" id="KW-0808">Transferase</keyword>
<dbReference type="PROSITE" id="PS50109">
    <property type="entry name" value="HIS_KIN"/>
    <property type="match status" value="1"/>
</dbReference>
<keyword evidence="3" id="KW-0597">Phosphoprotein</keyword>
<evidence type="ECO:0000259" key="7">
    <source>
        <dbReference type="PROSITE" id="PS50109"/>
    </source>
</evidence>
<reference evidence="8 9" key="1">
    <citation type="submission" date="2020-01" db="EMBL/GenBank/DDBJ databases">
        <title>Genome analysis.</title>
        <authorList>
            <person name="Wu S."/>
            <person name="Wang G."/>
        </authorList>
    </citation>
    <scope>NUCLEOTIDE SEQUENCE [LARGE SCALE GENOMIC DNA]</scope>
    <source>
        <strain evidence="8 9">SYL130</strain>
    </source>
</reference>
<dbReference type="Gene3D" id="3.30.565.10">
    <property type="entry name" value="Histidine kinase-like ATPase, C-terminal domain"/>
    <property type="match status" value="1"/>
</dbReference>
<comment type="catalytic activity">
    <reaction evidence="1">
        <text>ATP + protein L-histidine = ADP + protein N-phospho-L-histidine.</text>
        <dbReference type="EC" id="2.7.13.3"/>
    </reaction>
</comment>
<dbReference type="PANTHER" id="PTHR43304">
    <property type="entry name" value="PHYTOCHROME-LIKE PROTEIN CPH1"/>
    <property type="match status" value="1"/>
</dbReference>
<dbReference type="Pfam" id="PF02518">
    <property type="entry name" value="HATPase_c"/>
    <property type="match status" value="1"/>
</dbReference>
<keyword evidence="6" id="KW-0175">Coiled coil</keyword>
<evidence type="ECO:0000256" key="4">
    <source>
        <dbReference type="ARBA" id="ARBA00022679"/>
    </source>
</evidence>
<evidence type="ECO:0000256" key="5">
    <source>
        <dbReference type="ARBA" id="ARBA00022777"/>
    </source>
</evidence>
<dbReference type="InterPro" id="IPR005467">
    <property type="entry name" value="His_kinase_dom"/>
</dbReference>
<dbReference type="SUPFAM" id="SSF55874">
    <property type="entry name" value="ATPase domain of HSP90 chaperone/DNA topoisomerase II/histidine kinase"/>
    <property type="match status" value="1"/>
</dbReference>
<evidence type="ECO:0000256" key="2">
    <source>
        <dbReference type="ARBA" id="ARBA00012438"/>
    </source>
</evidence>
<dbReference type="Gene3D" id="3.30.450.20">
    <property type="entry name" value="PAS domain"/>
    <property type="match status" value="1"/>
</dbReference>
<dbReference type="InterPro" id="IPR004358">
    <property type="entry name" value="Sig_transdc_His_kin-like_C"/>
</dbReference>
<evidence type="ECO:0000256" key="6">
    <source>
        <dbReference type="SAM" id="Coils"/>
    </source>
</evidence>
<comment type="caution">
    <text evidence="8">The sequence shown here is derived from an EMBL/GenBank/DDBJ whole genome shotgun (WGS) entry which is preliminary data.</text>
</comment>
<protein>
    <recommendedName>
        <fullName evidence="2">histidine kinase</fullName>
        <ecNumber evidence="2">2.7.13.3</ecNumber>
    </recommendedName>
</protein>
<dbReference type="Proteomes" id="UP000753802">
    <property type="component" value="Unassembled WGS sequence"/>
</dbReference>
<feature type="coiled-coil region" evidence="6">
    <location>
        <begin position="123"/>
        <end position="150"/>
    </location>
</feature>
<dbReference type="EMBL" id="JAACJS010000011">
    <property type="protein sequence ID" value="NCI49643.1"/>
    <property type="molecule type" value="Genomic_DNA"/>
</dbReference>
<dbReference type="PRINTS" id="PR00344">
    <property type="entry name" value="BCTRLSENSOR"/>
</dbReference>
<gene>
    <name evidence="8" type="ORF">GWC95_06905</name>
</gene>
<feature type="domain" description="Histidine kinase" evidence="7">
    <location>
        <begin position="157"/>
        <end position="385"/>
    </location>
</feature>
<dbReference type="EC" id="2.7.13.3" evidence="2"/>
<dbReference type="InterPro" id="IPR036890">
    <property type="entry name" value="HATPase_C_sf"/>
</dbReference>
<dbReference type="PANTHER" id="PTHR43304:SF1">
    <property type="entry name" value="PAC DOMAIN-CONTAINING PROTEIN"/>
    <property type="match status" value="1"/>
</dbReference>
<accession>A0ABW9ZWQ9</accession>
<name>A0ABW9ZWQ9_9BACT</name>
<evidence type="ECO:0000313" key="8">
    <source>
        <dbReference type="EMBL" id="NCI49643.1"/>
    </source>
</evidence>
<evidence type="ECO:0000256" key="3">
    <source>
        <dbReference type="ARBA" id="ARBA00022553"/>
    </source>
</evidence>
<keyword evidence="5" id="KW-0418">Kinase</keyword>
<sequence length="386" mass="43940">MDKLTDLPGRNLLQAIFDTFNSGIHVYTAIRDEHDQIVDFELVMMSKKSAAFKDRADAVGKRLLRDFPEFIGQLENFKQVVETGIPKSYEVHQNFGGANMWFLVSDSKFGDGFINVWEDITEHKQAEEKIKELNRTLQINNRELASLNSELKTFNQIAATDYTDTLKKLYTNLEFIISNDARKMSDEGKANVRRAQSAIQKMKLLTEDIVAYSSIQTKDTDLQQVNLVVMLQSIQEDMTRVWPGIEFKMDCQDEMPLIWGYPFLLTVLFNHLIDNAIKFRKDSSNPLIHIGCAETDTPALEHPAAIPGTRYNHFTIEDEGIGFDSNYAEDIFKIFYRLHPKGAYKGSGIGLAICRKIMDIHGGFITAESGEGRGAKFHCFFPVEKI</sequence>
<dbReference type="InterPro" id="IPR003594">
    <property type="entry name" value="HATPase_dom"/>
</dbReference>
<proteinExistence type="predicted"/>
<dbReference type="InterPro" id="IPR052162">
    <property type="entry name" value="Sensor_kinase/Photoreceptor"/>
</dbReference>
<dbReference type="SMART" id="SM00387">
    <property type="entry name" value="HATPase_c"/>
    <property type="match status" value="1"/>
</dbReference>
<evidence type="ECO:0000256" key="1">
    <source>
        <dbReference type="ARBA" id="ARBA00000085"/>
    </source>
</evidence>
<keyword evidence="9" id="KW-1185">Reference proteome</keyword>
<dbReference type="RefSeq" id="WP_161817955.1">
    <property type="nucleotide sequence ID" value="NZ_JAACJS010000011.1"/>
</dbReference>
<organism evidence="8 9">
    <name type="scientific">Sediminibacterium roseum</name>
    <dbReference type="NCBI Taxonomy" id="1978412"/>
    <lineage>
        <taxon>Bacteria</taxon>
        <taxon>Pseudomonadati</taxon>
        <taxon>Bacteroidota</taxon>
        <taxon>Chitinophagia</taxon>
        <taxon>Chitinophagales</taxon>
        <taxon>Chitinophagaceae</taxon>
        <taxon>Sediminibacterium</taxon>
    </lineage>
</organism>